<evidence type="ECO:0000313" key="2">
    <source>
        <dbReference type="Proteomes" id="UP000034793"/>
    </source>
</evidence>
<gene>
    <name evidence="1" type="ORF">UT61_C0016G0012</name>
</gene>
<proteinExistence type="predicted"/>
<comment type="caution">
    <text evidence="1">The sequence shown here is derived from an EMBL/GenBank/DDBJ whole genome shotgun (WGS) entry which is preliminary data.</text>
</comment>
<organism evidence="1 2">
    <name type="scientific">Candidatus Woesebacteria bacterium GW2011_GWA1_39_8</name>
    <dbReference type="NCBI Taxonomy" id="1618552"/>
    <lineage>
        <taxon>Bacteria</taxon>
        <taxon>Candidatus Woeseibacteriota</taxon>
    </lineage>
</organism>
<dbReference type="Proteomes" id="UP000034793">
    <property type="component" value="Unassembled WGS sequence"/>
</dbReference>
<dbReference type="AlphaFoldDB" id="A0A0G0PY09"/>
<reference evidence="1 2" key="1">
    <citation type="journal article" date="2015" name="Nature">
        <title>rRNA introns, odd ribosomes, and small enigmatic genomes across a large radiation of phyla.</title>
        <authorList>
            <person name="Brown C.T."/>
            <person name="Hug L.A."/>
            <person name="Thomas B.C."/>
            <person name="Sharon I."/>
            <person name="Castelle C.J."/>
            <person name="Singh A."/>
            <person name="Wilkins M.J."/>
            <person name="Williams K.H."/>
            <person name="Banfield J.F."/>
        </authorList>
    </citation>
    <scope>NUCLEOTIDE SEQUENCE [LARGE SCALE GENOMIC DNA]</scope>
</reference>
<dbReference type="EMBL" id="LBXL01000016">
    <property type="protein sequence ID" value="KKR30001.1"/>
    <property type="molecule type" value="Genomic_DNA"/>
</dbReference>
<sequence>MIIGGMGQHHISDYYHNLPTAIREDLASESDNNIVNTDSKELEDYYFQKYALPEIILDPDRPSETKPTRLTHEVVDLFGEPAVQETNAAEVVIHLVPGNNLETALECEASTWTTYAVDGRIQLLEF</sequence>
<name>A0A0G0PY09_9BACT</name>
<protein>
    <submittedName>
        <fullName evidence="1">Uncharacterized protein</fullName>
    </submittedName>
</protein>
<accession>A0A0G0PY09</accession>
<evidence type="ECO:0000313" key="1">
    <source>
        <dbReference type="EMBL" id="KKR30001.1"/>
    </source>
</evidence>